<evidence type="ECO:0000256" key="2">
    <source>
        <dbReference type="ARBA" id="ARBA00006555"/>
    </source>
</evidence>
<dbReference type="InterPro" id="IPR051045">
    <property type="entry name" value="TonB-dependent_transducer"/>
</dbReference>
<sequence>MRETMEKDTAKSSSTQTDYTNGHQRENGFIKLDYLDTERYRNINYGALVLRKELHNYLARGVFIAASTIVGLLLIYVTWGIIQELLKDEAEDVPVVVQKIDIANLQPPPPMDEKAPPPPPPAAIKPPQAPDIGEIKKVKDEEAPPKRTIADQEKLKEAIEKNAITGEDSTGFAEAARVIAPAGPPGPAEAINDNADPPDFIAVEKEPQFINQVKPVYPEIARKAGIEGRVVLRVLIDKDGKPQKAQILKNPGTDIFDEAAIASVMQSSYSPAIQNGRPVKCWLTVPIKFTLSAK</sequence>
<evidence type="ECO:0000313" key="13">
    <source>
        <dbReference type="EMBL" id="RFM23970.1"/>
    </source>
</evidence>
<keyword evidence="3" id="KW-0813">Transport</keyword>
<keyword evidence="5" id="KW-0997">Cell inner membrane</keyword>
<protein>
    <submittedName>
        <fullName evidence="13">Energy transducer TonB</fullName>
    </submittedName>
</protein>
<dbReference type="Proteomes" id="UP000266389">
    <property type="component" value="Unassembled WGS sequence"/>
</dbReference>
<keyword evidence="4" id="KW-1003">Cell membrane</keyword>
<keyword evidence="6 11" id="KW-0812">Transmembrane</keyword>
<dbReference type="SUPFAM" id="SSF74653">
    <property type="entry name" value="TolA/TonB C-terminal domain"/>
    <property type="match status" value="1"/>
</dbReference>
<evidence type="ECO:0000256" key="8">
    <source>
        <dbReference type="ARBA" id="ARBA00022989"/>
    </source>
</evidence>
<feature type="transmembrane region" description="Helical" evidence="11">
    <location>
        <begin position="57"/>
        <end position="79"/>
    </location>
</feature>
<feature type="compositionally biased region" description="Basic and acidic residues" evidence="10">
    <location>
        <begin position="1"/>
        <end position="10"/>
    </location>
</feature>
<keyword evidence="7" id="KW-0653">Protein transport</keyword>
<organism evidence="13 14">
    <name type="scientific">Candidatus Thermochlorobacter aerophilus</name>
    <dbReference type="NCBI Taxonomy" id="1868324"/>
    <lineage>
        <taxon>Bacteria</taxon>
        <taxon>Pseudomonadati</taxon>
        <taxon>Chlorobiota</taxon>
        <taxon>Chlorobiia</taxon>
        <taxon>Chlorobiales</taxon>
        <taxon>Candidatus Thermochlorobacteriaceae</taxon>
        <taxon>Candidatus Thermochlorobacter</taxon>
    </lineage>
</organism>
<evidence type="ECO:0000256" key="9">
    <source>
        <dbReference type="ARBA" id="ARBA00023136"/>
    </source>
</evidence>
<name>A0A395LZL0_9BACT</name>
<dbReference type="GO" id="GO:0031992">
    <property type="term" value="F:energy transducer activity"/>
    <property type="evidence" value="ECO:0007669"/>
    <property type="project" value="InterPro"/>
</dbReference>
<evidence type="ECO:0000256" key="6">
    <source>
        <dbReference type="ARBA" id="ARBA00022692"/>
    </source>
</evidence>
<dbReference type="PRINTS" id="PR01374">
    <property type="entry name" value="TONBPROTEIN"/>
</dbReference>
<gene>
    <name evidence="13" type="ORF">D0433_07665</name>
</gene>
<dbReference type="Gene3D" id="3.30.1150.10">
    <property type="match status" value="1"/>
</dbReference>
<comment type="similarity">
    <text evidence="2">Belongs to the TonB family.</text>
</comment>
<dbReference type="InterPro" id="IPR006260">
    <property type="entry name" value="TonB/TolA_C"/>
</dbReference>
<dbReference type="EMBL" id="PHFL01000049">
    <property type="protein sequence ID" value="RFM23970.1"/>
    <property type="molecule type" value="Genomic_DNA"/>
</dbReference>
<dbReference type="GO" id="GO:0005886">
    <property type="term" value="C:plasma membrane"/>
    <property type="evidence" value="ECO:0007669"/>
    <property type="project" value="UniProtKB-SubCell"/>
</dbReference>
<comment type="subcellular location">
    <subcellularLocation>
        <location evidence="1">Cell inner membrane</location>
        <topology evidence="1">Single-pass membrane protein</topology>
        <orientation evidence="1">Periplasmic side</orientation>
    </subcellularLocation>
</comment>
<dbReference type="GO" id="GO:0055085">
    <property type="term" value="P:transmembrane transport"/>
    <property type="evidence" value="ECO:0007669"/>
    <property type="project" value="InterPro"/>
</dbReference>
<reference evidence="13 14" key="1">
    <citation type="journal article" date="2011" name="ISME J.">
        <title>Community ecology of hot spring cyanobacterial mats: predominant populations and their functional potential.</title>
        <authorList>
            <person name="Klatt C.G."/>
            <person name="Wood J.M."/>
            <person name="Rusch D.B."/>
            <person name="Bateson M.M."/>
            <person name="Hamamura N."/>
            <person name="Heidelberg J.F."/>
            <person name="Grossman A.R."/>
            <person name="Bhaya D."/>
            <person name="Cohan F.M."/>
            <person name="Kuhl M."/>
            <person name="Bryant D.A."/>
            <person name="Ward D.M."/>
        </authorList>
    </citation>
    <scope>NUCLEOTIDE SEQUENCE [LARGE SCALE GENOMIC DNA]</scope>
    <source>
        <strain evidence="13">OS</strain>
    </source>
</reference>
<evidence type="ECO:0000313" key="14">
    <source>
        <dbReference type="Proteomes" id="UP000266389"/>
    </source>
</evidence>
<keyword evidence="9 11" id="KW-0472">Membrane</keyword>
<dbReference type="AlphaFoldDB" id="A0A395LZL0"/>
<evidence type="ECO:0000256" key="3">
    <source>
        <dbReference type="ARBA" id="ARBA00022448"/>
    </source>
</evidence>
<proteinExistence type="inferred from homology"/>
<dbReference type="PROSITE" id="PS52015">
    <property type="entry name" value="TONB_CTD"/>
    <property type="match status" value="1"/>
</dbReference>
<evidence type="ECO:0000256" key="4">
    <source>
        <dbReference type="ARBA" id="ARBA00022475"/>
    </source>
</evidence>
<dbReference type="InterPro" id="IPR003538">
    <property type="entry name" value="TonB"/>
</dbReference>
<dbReference type="NCBIfam" id="TIGR01352">
    <property type="entry name" value="tonB_Cterm"/>
    <property type="match status" value="1"/>
</dbReference>
<comment type="caution">
    <text evidence="13">The sequence shown here is derived from an EMBL/GenBank/DDBJ whole genome shotgun (WGS) entry which is preliminary data.</text>
</comment>
<evidence type="ECO:0000259" key="12">
    <source>
        <dbReference type="PROSITE" id="PS52015"/>
    </source>
</evidence>
<dbReference type="Pfam" id="PF03544">
    <property type="entry name" value="TonB_C"/>
    <property type="match status" value="1"/>
</dbReference>
<dbReference type="GO" id="GO:0030288">
    <property type="term" value="C:outer membrane-bounded periplasmic space"/>
    <property type="evidence" value="ECO:0007669"/>
    <property type="project" value="InterPro"/>
</dbReference>
<dbReference type="PANTHER" id="PTHR33446">
    <property type="entry name" value="PROTEIN TONB-RELATED"/>
    <property type="match status" value="1"/>
</dbReference>
<feature type="domain" description="TonB C-terminal" evidence="12">
    <location>
        <begin position="202"/>
        <end position="294"/>
    </location>
</feature>
<evidence type="ECO:0000256" key="5">
    <source>
        <dbReference type="ARBA" id="ARBA00022519"/>
    </source>
</evidence>
<dbReference type="GO" id="GO:0015891">
    <property type="term" value="P:siderophore transport"/>
    <property type="evidence" value="ECO:0007669"/>
    <property type="project" value="InterPro"/>
</dbReference>
<keyword evidence="8 11" id="KW-1133">Transmembrane helix</keyword>
<evidence type="ECO:0000256" key="7">
    <source>
        <dbReference type="ARBA" id="ARBA00022927"/>
    </source>
</evidence>
<feature type="region of interest" description="Disordered" evidence="10">
    <location>
        <begin position="1"/>
        <end position="22"/>
    </location>
</feature>
<dbReference type="InterPro" id="IPR037682">
    <property type="entry name" value="TonB_C"/>
</dbReference>
<evidence type="ECO:0000256" key="1">
    <source>
        <dbReference type="ARBA" id="ARBA00004383"/>
    </source>
</evidence>
<evidence type="ECO:0000256" key="10">
    <source>
        <dbReference type="SAM" id="MobiDB-lite"/>
    </source>
</evidence>
<accession>A0A395LZL0</accession>
<evidence type="ECO:0000256" key="11">
    <source>
        <dbReference type="SAM" id="Phobius"/>
    </source>
</evidence>
<dbReference type="GO" id="GO:0015031">
    <property type="term" value="P:protein transport"/>
    <property type="evidence" value="ECO:0007669"/>
    <property type="project" value="UniProtKB-KW"/>
</dbReference>
<feature type="compositionally biased region" description="Polar residues" evidence="10">
    <location>
        <begin position="11"/>
        <end position="22"/>
    </location>
</feature>